<name>V6IYH7_9BACL</name>
<evidence type="ECO:0000256" key="2">
    <source>
        <dbReference type="ARBA" id="ARBA00023002"/>
    </source>
</evidence>
<dbReference type="InterPro" id="IPR050812">
    <property type="entry name" value="Preph/Arog_dehydrog"/>
</dbReference>
<comment type="similarity">
    <text evidence="1">Belongs to the prephenate/arogenate dehydrogenase family.</text>
</comment>
<dbReference type="OrthoDB" id="9802008at2"/>
<dbReference type="InterPro" id="IPR046826">
    <property type="entry name" value="PDH_N"/>
</dbReference>
<evidence type="ECO:0000313" key="5">
    <source>
        <dbReference type="EMBL" id="EST11781.1"/>
    </source>
</evidence>
<evidence type="ECO:0000256" key="3">
    <source>
        <dbReference type="ARBA" id="ARBA00029440"/>
    </source>
</evidence>
<dbReference type="GO" id="GO:0004665">
    <property type="term" value="F:prephenate dehydrogenase (NADP+) activity"/>
    <property type="evidence" value="ECO:0007669"/>
    <property type="project" value="InterPro"/>
</dbReference>
<evidence type="ECO:0000313" key="6">
    <source>
        <dbReference type="Proteomes" id="UP000018296"/>
    </source>
</evidence>
<dbReference type="InterPro" id="IPR008927">
    <property type="entry name" value="6-PGluconate_DH-like_C_sf"/>
</dbReference>
<dbReference type="STRING" id="1395513.P343_10290"/>
<dbReference type="Gene3D" id="3.40.50.720">
    <property type="entry name" value="NAD(P)-binding Rossmann-like Domain"/>
    <property type="match status" value="1"/>
</dbReference>
<dbReference type="eggNOG" id="COG0287">
    <property type="taxonomic scope" value="Bacteria"/>
</dbReference>
<keyword evidence="6" id="KW-1185">Reference proteome</keyword>
<organism evidence="5 6">
    <name type="scientific">Sporolactobacillus laevolacticus DSM 442</name>
    <dbReference type="NCBI Taxonomy" id="1395513"/>
    <lineage>
        <taxon>Bacteria</taxon>
        <taxon>Bacillati</taxon>
        <taxon>Bacillota</taxon>
        <taxon>Bacilli</taxon>
        <taxon>Bacillales</taxon>
        <taxon>Sporolactobacillaceae</taxon>
        <taxon>Sporolactobacillus</taxon>
    </lineage>
</organism>
<dbReference type="SUPFAM" id="SSF48179">
    <property type="entry name" value="6-phosphogluconate dehydrogenase C-terminal domain-like"/>
    <property type="match status" value="1"/>
</dbReference>
<proteinExistence type="inferred from homology"/>
<dbReference type="PANTHER" id="PTHR21363:SF0">
    <property type="entry name" value="PREPHENATE DEHYDROGENASE [NADP(+)]"/>
    <property type="match status" value="1"/>
</dbReference>
<dbReference type="GO" id="GO:0008977">
    <property type="term" value="F:prephenate dehydrogenase (NAD+) activity"/>
    <property type="evidence" value="ECO:0007669"/>
    <property type="project" value="InterPro"/>
</dbReference>
<dbReference type="RefSeq" id="WP_023510310.1">
    <property type="nucleotide sequence ID" value="NZ_AWTC01000009.1"/>
</dbReference>
<dbReference type="Proteomes" id="UP000018296">
    <property type="component" value="Unassembled WGS sequence"/>
</dbReference>
<evidence type="ECO:0000259" key="4">
    <source>
        <dbReference type="PROSITE" id="PS51176"/>
    </source>
</evidence>
<dbReference type="SUPFAM" id="SSF51735">
    <property type="entry name" value="NAD(P)-binding Rossmann-fold domains"/>
    <property type="match status" value="1"/>
</dbReference>
<dbReference type="PROSITE" id="PS51176">
    <property type="entry name" value="PDH_ADH"/>
    <property type="match status" value="1"/>
</dbReference>
<dbReference type="Pfam" id="PF20463">
    <property type="entry name" value="PDH_C"/>
    <property type="match status" value="1"/>
</dbReference>
<sequence>MDDASSTFQSATIGVVGLGLMGGSIIKALKRHGCSDLIGIDANQHIFQQARQEGLLHNEQNQVTDLLKEATLIILCLTPSETIKFVQTNHEKFRSGSVITDICGIKTSMLDQIQKHLRKDVDYVPAHPMAGREKGGFDYSQETLFDGCNYIITPLQTNREASIDLVRQLAHALGSSNVFLSSPEQHDHMITYTSQIPHVLSVVYMKEASGRQPKSFSAGSYKDVSRVASIDGKMWSELFISNRNYLVPEIQLFIEKLSEVEQLIQNGDQANLENYLTEAASIKKELG</sequence>
<gene>
    <name evidence="5" type="ORF">P343_10290</name>
</gene>
<dbReference type="Gene3D" id="1.10.3660.10">
    <property type="entry name" value="6-phosphogluconate dehydrogenase C-terminal like domain"/>
    <property type="match status" value="1"/>
</dbReference>
<evidence type="ECO:0000256" key="1">
    <source>
        <dbReference type="ARBA" id="ARBA00007964"/>
    </source>
</evidence>
<feature type="domain" description="Prephenate/arogenate dehydrogenase" evidence="4">
    <location>
        <begin position="11"/>
        <end position="287"/>
    </location>
</feature>
<protein>
    <recommendedName>
        <fullName evidence="4">Prephenate/arogenate dehydrogenase domain-containing protein</fullName>
    </recommendedName>
</protein>
<dbReference type="GO" id="GO:0070403">
    <property type="term" value="F:NAD+ binding"/>
    <property type="evidence" value="ECO:0007669"/>
    <property type="project" value="InterPro"/>
</dbReference>
<dbReference type="AlphaFoldDB" id="V6IYH7"/>
<dbReference type="Pfam" id="PF02153">
    <property type="entry name" value="PDH_N"/>
    <property type="match status" value="1"/>
</dbReference>
<keyword evidence="2" id="KW-0560">Oxidoreductase</keyword>
<comment type="pathway">
    <text evidence="3">Amino-acid biosynthesis.</text>
</comment>
<accession>V6IYH7</accession>
<dbReference type="EMBL" id="AWTC01000009">
    <property type="protein sequence ID" value="EST11781.1"/>
    <property type="molecule type" value="Genomic_DNA"/>
</dbReference>
<dbReference type="PATRIC" id="fig|1395513.3.peg.2075"/>
<dbReference type="InterPro" id="IPR046825">
    <property type="entry name" value="PDH_C"/>
</dbReference>
<dbReference type="InterPro" id="IPR036291">
    <property type="entry name" value="NAD(P)-bd_dom_sf"/>
</dbReference>
<dbReference type="InterPro" id="IPR003099">
    <property type="entry name" value="Prephen_DH"/>
</dbReference>
<reference evidence="5 6" key="1">
    <citation type="journal article" date="2013" name="Genome Announc.">
        <title>Genome Sequence of Sporolactobacillus laevolacticus DSM442, an Efficient Polymer-Grade D-Lactate Producer from Agricultural Waste Cottonseed as a Nitrogen Source.</title>
        <authorList>
            <person name="Wang H."/>
            <person name="Wang L."/>
            <person name="Ju J."/>
            <person name="Yu B."/>
            <person name="Ma Y."/>
        </authorList>
    </citation>
    <scope>NUCLEOTIDE SEQUENCE [LARGE SCALE GENOMIC DNA]</scope>
    <source>
        <strain evidence="5 6">DSM 442</strain>
    </source>
</reference>
<comment type="caution">
    <text evidence="5">The sequence shown here is derived from an EMBL/GenBank/DDBJ whole genome shotgun (WGS) entry which is preliminary data.</text>
</comment>
<dbReference type="PANTHER" id="PTHR21363">
    <property type="entry name" value="PREPHENATE DEHYDROGENASE"/>
    <property type="match status" value="1"/>
</dbReference>
<dbReference type="GO" id="GO:0006571">
    <property type="term" value="P:tyrosine biosynthetic process"/>
    <property type="evidence" value="ECO:0007669"/>
    <property type="project" value="InterPro"/>
</dbReference>